<keyword evidence="14" id="KW-1185">Reference proteome</keyword>
<dbReference type="PANTHER" id="PTHR22050">
    <property type="entry name" value="RW1 PROTEIN HOMOLOG"/>
    <property type="match status" value="1"/>
</dbReference>
<feature type="transmembrane region" description="Helical" evidence="8">
    <location>
        <begin position="956"/>
        <end position="979"/>
    </location>
</feature>
<feature type="domain" description="Transmembrane protein 131-like N-terminal" evidence="9">
    <location>
        <begin position="242"/>
        <end position="325"/>
    </location>
</feature>
<evidence type="ECO:0000313" key="14">
    <source>
        <dbReference type="Proteomes" id="UP000091857"/>
    </source>
</evidence>
<evidence type="ECO:0000259" key="10">
    <source>
        <dbReference type="Pfam" id="PF24474"/>
    </source>
</evidence>
<feature type="compositionally biased region" description="Polar residues" evidence="7">
    <location>
        <begin position="1138"/>
        <end position="1147"/>
    </location>
</feature>
<evidence type="ECO:0000256" key="5">
    <source>
        <dbReference type="ARBA" id="ARBA00022989"/>
    </source>
</evidence>
<feature type="transmembrane region" description="Helical" evidence="8">
    <location>
        <begin position="921"/>
        <end position="944"/>
    </location>
</feature>
<dbReference type="Pfam" id="PF12371">
    <property type="entry name" value="TMEM131_like_N"/>
    <property type="match status" value="1"/>
</dbReference>
<keyword evidence="4" id="KW-0732">Signal</keyword>
<feature type="domain" description="DUF7579" evidence="10">
    <location>
        <begin position="498"/>
        <end position="616"/>
    </location>
</feature>
<dbReference type="PANTHER" id="PTHR22050:SF0">
    <property type="entry name" value="TRANSMEMBRANE PROTEIN 131 HOMOLOG"/>
    <property type="match status" value="1"/>
</dbReference>
<evidence type="ECO:0000259" key="11">
    <source>
        <dbReference type="Pfam" id="PF24499"/>
    </source>
</evidence>
<dbReference type="InterPro" id="IPR039877">
    <property type="entry name" value="TMEM131-like"/>
</dbReference>
<feature type="compositionally biased region" description="Low complexity" evidence="7">
    <location>
        <begin position="1122"/>
        <end position="1137"/>
    </location>
</feature>
<dbReference type="Pfam" id="PF24499">
    <property type="entry name" value="Ig_TMEM131L_4"/>
    <property type="match status" value="1"/>
</dbReference>
<dbReference type="Gramene" id="Manes.12G100500.1.v8.1">
    <property type="protein sequence ID" value="Manes.12G100500.1.v8.1.CDS"/>
    <property type="gene ID" value="Manes.12G100500.v8.1"/>
</dbReference>
<organism evidence="13 14">
    <name type="scientific">Manihot esculenta</name>
    <name type="common">Cassava</name>
    <name type="synonym">Jatropha manihot</name>
    <dbReference type="NCBI Taxonomy" id="3983"/>
    <lineage>
        <taxon>Eukaryota</taxon>
        <taxon>Viridiplantae</taxon>
        <taxon>Streptophyta</taxon>
        <taxon>Embryophyta</taxon>
        <taxon>Tracheophyta</taxon>
        <taxon>Spermatophyta</taxon>
        <taxon>Magnoliopsida</taxon>
        <taxon>eudicotyledons</taxon>
        <taxon>Gunneridae</taxon>
        <taxon>Pentapetalae</taxon>
        <taxon>rosids</taxon>
        <taxon>fabids</taxon>
        <taxon>Malpighiales</taxon>
        <taxon>Euphorbiaceae</taxon>
        <taxon>Crotonoideae</taxon>
        <taxon>Manihoteae</taxon>
        <taxon>Manihot</taxon>
    </lineage>
</organism>
<proteinExistence type="inferred from homology"/>
<protein>
    <submittedName>
        <fullName evidence="13">Uncharacterized protein</fullName>
    </submittedName>
</protein>
<comment type="subcellular location">
    <subcellularLocation>
        <location evidence="1">Membrane</location>
        <topology evidence="1">Single-pass type I membrane protein</topology>
    </subcellularLocation>
</comment>
<dbReference type="GO" id="GO:0016020">
    <property type="term" value="C:membrane"/>
    <property type="evidence" value="ECO:0000318"/>
    <property type="project" value="GO_Central"/>
</dbReference>
<evidence type="ECO:0000259" key="9">
    <source>
        <dbReference type="Pfam" id="PF12371"/>
    </source>
</evidence>
<feature type="domain" description="TMEM131L fifth Ig-like" evidence="12">
    <location>
        <begin position="861"/>
        <end position="925"/>
    </location>
</feature>
<dbReference type="InterPro" id="IPR022113">
    <property type="entry name" value="TMEM131L_N"/>
</dbReference>
<evidence type="ECO:0000313" key="13">
    <source>
        <dbReference type="EMBL" id="OAY35419.1"/>
    </source>
</evidence>
<dbReference type="InterPro" id="IPR055437">
    <property type="entry name" value="TMEM131L_Ig_5"/>
</dbReference>
<feature type="domain" description="TMEM131L fourth Ig-like" evidence="11">
    <location>
        <begin position="683"/>
        <end position="805"/>
    </location>
</feature>
<accession>A0A2C9UVD5</accession>
<evidence type="ECO:0000259" key="12">
    <source>
        <dbReference type="Pfam" id="PF24501"/>
    </source>
</evidence>
<dbReference type="EMBL" id="CM004398">
    <property type="protein sequence ID" value="OAY35419.1"/>
    <property type="molecule type" value="Genomic_DNA"/>
</dbReference>
<evidence type="ECO:0000256" key="2">
    <source>
        <dbReference type="ARBA" id="ARBA00006682"/>
    </source>
</evidence>
<feature type="compositionally biased region" description="Basic and acidic residues" evidence="7">
    <location>
        <begin position="994"/>
        <end position="1011"/>
    </location>
</feature>
<comment type="similarity">
    <text evidence="2">Belongs to the TMEM131 family.</text>
</comment>
<dbReference type="Pfam" id="PF24474">
    <property type="entry name" value="DUF7579"/>
    <property type="match status" value="1"/>
</dbReference>
<reference evidence="14" key="1">
    <citation type="journal article" date="2016" name="Nat. Biotechnol.">
        <title>Sequencing wild and cultivated cassava and related species reveals extensive interspecific hybridization and genetic diversity.</title>
        <authorList>
            <person name="Bredeson J.V."/>
            <person name="Lyons J.B."/>
            <person name="Prochnik S.E."/>
            <person name="Wu G.A."/>
            <person name="Ha C.M."/>
            <person name="Edsinger-Gonzales E."/>
            <person name="Grimwood J."/>
            <person name="Schmutz J."/>
            <person name="Rabbi I.Y."/>
            <person name="Egesi C."/>
            <person name="Nauluvula P."/>
            <person name="Lebot V."/>
            <person name="Ndunguru J."/>
            <person name="Mkamilo G."/>
            <person name="Bart R.S."/>
            <person name="Setter T.L."/>
            <person name="Gleadow R.M."/>
            <person name="Kulakow P."/>
            <person name="Ferguson M.E."/>
            <person name="Rounsley S."/>
            <person name="Rokhsar D.S."/>
        </authorList>
    </citation>
    <scope>NUCLEOTIDE SEQUENCE [LARGE SCALE GENOMIC DNA]</scope>
    <source>
        <strain evidence="14">cv. AM560-2</strain>
    </source>
</reference>
<name>A0A2C9UVD5_MANES</name>
<sequence length="1361" mass="149510">MEFDSLTITAPQKRQQQQQQQQQLSMCYLRGLFHQVKAFQFFLVLSCTIFCLATCGPCLMDGMQKSKKHDGCGAYGDDHDLGFQDIIVADASSGYDTGSPVTRMNIKNICTNSHSFCFPSTLHGLPSYEQEYKADALEFSRSHPDSLSSVGPTQDSKGASNRSWFSDSGMFELSNGQTVSCSLNSIEDINQLLCVQNSSANQNDFSSCGGPLIIKKSASLRLTSNSEVTKSSPLHVSSSPHVKISPPVLDWGRKHLHFPSVAFLTVANTCNNSLLYVYEPFSTNIQFYPCNHSKFFLGPGEVASVCFVFLPRWLGLSSAHLILQTSSGGFLVQVKGYALESPYKISPVIKVDAASSGRLIRNLSLFNPYNENLHVREISAWILVSQGNISHHTEAICSIGNYQDSDRLSLSVKDWLVVKSGQVDFPLMAMRPHEDWEIGPYGSGTVLEIDFSFESEAQFVGSFCMQLLRSSQDKPDTVLVPLEINVDGKVAYQDFASSVSVSLEALVSCDASNTFVAISLRNGAPDVLTFVKIREVAAENVFQFKYIQGLLLFPGTVTQVATITCTQLLVELHDSPTELSNIYKNCKLVVLTNDSSRPQIEIPCQNVIHICSRHQKDSSIGIGHQSEKADSGNKWSGSLDSSTKLPSKIMELENVEADEFVLENWKSQGITSSMSVLDDHEVLFPMVQVGTQHSKWITVKNPSELPVVMQLILNSGEIVDECKGTDGFIQSFSLSSLAHSEFKTTRYGFSMPEDAQTIAYVHPYGTASFGPIFFHPSSRCGWTSSALIRNNLSGVEWLSLRGVGASLSLVLLDGSEPIQSIEFNFNLSFPLNFSSPDLLFHMEETTYACSRPLSKELYAQNIGDLPFEVKRIEISGTVCGLDGFVVHNCNGFSLEPGESTKLLISYQSDFYAPILQRDLKLALASGIFVIPMRASLPVYMFNLCKKSVFWMRLKKFSAVVFLSTSLMFLICCCIFPQLMNFGSHDYWYKSDRSSHTTVRDPGKSARQDLNQKSRKLSMSPETDGLLSSVEGKTSKQASGYNYPDSQLRGPDHEITVENGIPTAENHKALPSLLSKSVVIGSPNAVEASQPCNLHVRTGKEKGRRRRKRKGVAAGLAGLFEVSSSQSGNSTPSSPLSPVTNVTPNRTLSPPPDMESIEARNPFSQVADQQCKKVQAAVSISKASVLEPKVSLNCCTSNRFSATTEQLSVPRKTTGKPVLLPSATFPSGSRTVPNLLYPSSPASKSAIAPHARAPGPKLYKQKEVEEKVGDEYTYDIWGDHFSGLHLIGSSKDVTTMKTITENNSNSFFVRGPQALVMKYPPKSVNFFQDEGYPVALHPKTRMSLEFPLAINVIVIAVPHASS</sequence>
<keyword evidence="3 8" id="KW-0812">Transmembrane</keyword>
<evidence type="ECO:0000256" key="6">
    <source>
        <dbReference type="ARBA" id="ARBA00023136"/>
    </source>
</evidence>
<feature type="region of interest" description="Disordered" evidence="7">
    <location>
        <begin position="1122"/>
        <end position="1150"/>
    </location>
</feature>
<comment type="caution">
    <text evidence="13">The sequence shown here is derived from an EMBL/GenBank/DDBJ whole genome shotgun (WGS) entry which is preliminary data.</text>
</comment>
<dbReference type="OrthoDB" id="168404at2759"/>
<dbReference type="STRING" id="3983.A0A2C9UVD5"/>
<keyword evidence="6 8" id="KW-0472">Membrane</keyword>
<evidence type="ECO:0000256" key="8">
    <source>
        <dbReference type="SAM" id="Phobius"/>
    </source>
</evidence>
<evidence type="ECO:0000256" key="4">
    <source>
        <dbReference type="ARBA" id="ARBA00022729"/>
    </source>
</evidence>
<dbReference type="InterPro" id="IPR055436">
    <property type="entry name" value="Ig_TMEM131L_4"/>
</dbReference>
<evidence type="ECO:0000256" key="7">
    <source>
        <dbReference type="SAM" id="MobiDB-lite"/>
    </source>
</evidence>
<dbReference type="InterPro" id="IPR056001">
    <property type="entry name" value="DUF7579"/>
</dbReference>
<feature type="compositionally biased region" description="Polar residues" evidence="7">
    <location>
        <begin position="1030"/>
        <end position="1039"/>
    </location>
</feature>
<gene>
    <name evidence="13" type="ORF">MANES_12G100500v8</name>
</gene>
<feature type="region of interest" description="Disordered" evidence="7">
    <location>
        <begin position="994"/>
        <end position="1053"/>
    </location>
</feature>
<dbReference type="Pfam" id="PF24501">
    <property type="entry name" value="Ig_TMEM131L_5"/>
    <property type="match status" value="1"/>
</dbReference>
<dbReference type="Proteomes" id="UP000091857">
    <property type="component" value="Chromosome 12"/>
</dbReference>
<evidence type="ECO:0000256" key="1">
    <source>
        <dbReference type="ARBA" id="ARBA00004479"/>
    </source>
</evidence>
<evidence type="ECO:0000256" key="3">
    <source>
        <dbReference type="ARBA" id="ARBA00022692"/>
    </source>
</evidence>
<keyword evidence="5 8" id="KW-1133">Transmembrane helix</keyword>